<gene>
    <name evidence="1" type="ORF">ODALV1_LOCUS6695</name>
</gene>
<evidence type="ECO:0000313" key="2">
    <source>
        <dbReference type="Proteomes" id="UP001642540"/>
    </source>
</evidence>
<name>A0ABP1Q334_9HEXA</name>
<proteinExistence type="predicted"/>
<comment type="caution">
    <text evidence="1">The sequence shown here is derived from an EMBL/GenBank/DDBJ whole genome shotgun (WGS) entry which is preliminary data.</text>
</comment>
<dbReference type="SUPFAM" id="SSF57903">
    <property type="entry name" value="FYVE/PHD zinc finger"/>
    <property type="match status" value="1"/>
</dbReference>
<dbReference type="Gene3D" id="3.30.40.10">
    <property type="entry name" value="Zinc/RING finger domain, C3HC4 (zinc finger)"/>
    <property type="match status" value="1"/>
</dbReference>
<protein>
    <recommendedName>
        <fullName evidence="3">PHD-type domain-containing protein</fullName>
    </recommendedName>
</protein>
<accession>A0ABP1Q334</accession>
<dbReference type="InterPro" id="IPR013083">
    <property type="entry name" value="Znf_RING/FYVE/PHD"/>
</dbReference>
<organism evidence="1 2">
    <name type="scientific">Orchesella dallaii</name>
    <dbReference type="NCBI Taxonomy" id="48710"/>
    <lineage>
        <taxon>Eukaryota</taxon>
        <taxon>Metazoa</taxon>
        <taxon>Ecdysozoa</taxon>
        <taxon>Arthropoda</taxon>
        <taxon>Hexapoda</taxon>
        <taxon>Collembola</taxon>
        <taxon>Entomobryomorpha</taxon>
        <taxon>Entomobryoidea</taxon>
        <taxon>Orchesellidae</taxon>
        <taxon>Orchesellinae</taxon>
        <taxon>Orchesella</taxon>
    </lineage>
</organism>
<dbReference type="EMBL" id="CAXLJM020000020">
    <property type="protein sequence ID" value="CAL8087310.1"/>
    <property type="molecule type" value="Genomic_DNA"/>
</dbReference>
<dbReference type="InterPro" id="IPR011011">
    <property type="entry name" value="Znf_FYVE_PHD"/>
</dbReference>
<sequence>MHTAQYRKVSEEPNWVYNLCETEKQACCISSTIKKQAHCITCTECLQQFHTACLKRKLPAHKPEDLMWKCPNCIETPMTQLNPQPSLSHQACLPLLEKAKGISIGHINARDILSNHKKDDIYNIVSSVPFHIFGVSETWLYDGVHTNEVHIPGYQTVRRDRKYIKNYRSRGGGLLLYVQDD</sequence>
<evidence type="ECO:0008006" key="3">
    <source>
        <dbReference type="Google" id="ProtNLM"/>
    </source>
</evidence>
<dbReference type="Proteomes" id="UP001642540">
    <property type="component" value="Unassembled WGS sequence"/>
</dbReference>
<evidence type="ECO:0000313" key="1">
    <source>
        <dbReference type="EMBL" id="CAL8087310.1"/>
    </source>
</evidence>
<reference evidence="1 2" key="1">
    <citation type="submission" date="2024-08" db="EMBL/GenBank/DDBJ databases">
        <authorList>
            <person name="Cucini C."/>
            <person name="Frati F."/>
        </authorList>
    </citation>
    <scope>NUCLEOTIDE SEQUENCE [LARGE SCALE GENOMIC DNA]</scope>
</reference>
<keyword evidence="2" id="KW-1185">Reference proteome</keyword>